<proteinExistence type="predicted"/>
<reference evidence="1" key="1">
    <citation type="submission" date="2020-04" db="EMBL/GenBank/DDBJ databases">
        <authorList>
            <person name="Chiriac C."/>
            <person name="Salcher M."/>
            <person name="Ghai R."/>
            <person name="Kavagutti S V."/>
        </authorList>
    </citation>
    <scope>NUCLEOTIDE SEQUENCE</scope>
</reference>
<gene>
    <name evidence="1" type="ORF">UFOVP112_270</name>
</gene>
<sequence>MILVYSDSNIVDLEWLPKLNLGEYSLSHSFEEYRDTPADVKIAFTMHRLHCDHDVNCTAYHGFEDKINQLSAISSLVFTFESELHNFHWQIWEQCHHDNVYWILPGNVNDNESMSNHIIFWGDWFKTTTLLYKNLPDVLSTIQYNLPKAKFFDALLGSPKPHRDFVFNAVQQNNLQDKFIMTYGGKWDDNVFYAKDYFIWEPGVEVVGEQQAGTAGPVKYYGVHTGLSRVIPVSVFNDTAYSIVAETDHDNTLGFYSEKTAKPIIARRLFIAFTGYKFLEKLRKVGFQTFGNIIDESYDLIENDEERYAAAFEQAKRLCNLDQGYVYNMVQPALEHNYNHIMSTDWTQYAADQIQRVINSAQA</sequence>
<organism evidence="1">
    <name type="scientific">uncultured Caudovirales phage</name>
    <dbReference type="NCBI Taxonomy" id="2100421"/>
    <lineage>
        <taxon>Viruses</taxon>
        <taxon>Duplodnaviria</taxon>
        <taxon>Heunggongvirae</taxon>
        <taxon>Uroviricota</taxon>
        <taxon>Caudoviricetes</taxon>
        <taxon>Peduoviridae</taxon>
        <taxon>Maltschvirus</taxon>
        <taxon>Maltschvirus maltsch</taxon>
    </lineage>
</organism>
<accession>A0A6J5L6N7</accession>
<protein>
    <submittedName>
        <fullName evidence="1">Uncharacterized protein</fullName>
    </submittedName>
</protein>
<name>A0A6J5L6N7_9CAUD</name>
<dbReference type="EMBL" id="LR796233">
    <property type="protein sequence ID" value="CAB4129172.1"/>
    <property type="molecule type" value="Genomic_DNA"/>
</dbReference>
<evidence type="ECO:0000313" key="1">
    <source>
        <dbReference type="EMBL" id="CAB4129172.1"/>
    </source>
</evidence>